<proteinExistence type="predicted"/>
<evidence type="ECO:0000259" key="1">
    <source>
        <dbReference type="Pfam" id="PF03781"/>
    </source>
</evidence>
<evidence type="ECO:0000313" key="2">
    <source>
        <dbReference type="EMBL" id="MBB5872448.1"/>
    </source>
</evidence>
<dbReference type="InterPro" id="IPR051043">
    <property type="entry name" value="Sulfatase_Mod_Factor_Kinase"/>
</dbReference>
<reference evidence="2 3" key="1">
    <citation type="submission" date="2020-08" db="EMBL/GenBank/DDBJ databases">
        <title>Sequencing the genomes of 1000 actinobacteria strains.</title>
        <authorList>
            <person name="Klenk H.-P."/>
        </authorList>
    </citation>
    <scope>NUCLEOTIDE SEQUENCE [LARGE SCALE GENOMIC DNA]</scope>
    <source>
        <strain evidence="2 3">DSM 45362</strain>
    </source>
</reference>
<dbReference type="InterPro" id="IPR005532">
    <property type="entry name" value="SUMF_dom"/>
</dbReference>
<evidence type="ECO:0000313" key="3">
    <source>
        <dbReference type="Proteomes" id="UP000587527"/>
    </source>
</evidence>
<feature type="domain" description="Sulfatase-modifying factor enzyme-like" evidence="1">
    <location>
        <begin position="14"/>
        <end position="313"/>
    </location>
</feature>
<dbReference type="PANTHER" id="PTHR23150:SF19">
    <property type="entry name" value="FORMYLGLYCINE-GENERATING ENZYME"/>
    <property type="match status" value="1"/>
</dbReference>
<dbReference type="AlphaFoldDB" id="A0A841BY97"/>
<comment type="caution">
    <text evidence="2">The sequence shown here is derived from an EMBL/GenBank/DDBJ whole genome shotgun (WGS) entry which is preliminary data.</text>
</comment>
<dbReference type="SUPFAM" id="SSF56436">
    <property type="entry name" value="C-type lectin-like"/>
    <property type="match status" value="1"/>
</dbReference>
<dbReference type="InterPro" id="IPR016187">
    <property type="entry name" value="CTDL_fold"/>
</dbReference>
<protein>
    <submittedName>
        <fullName evidence="2">Formylglycine-generating enzyme required for sulfatase activity</fullName>
    </submittedName>
</protein>
<gene>
    <name evidence="2" type="ORF">F4553_005882</name>
</gene>
<dbReference type="Gene3D" id="3.90.1580.10">
    <property type="entry name" value="paralog of FGE (formylglycine-generating enzyme)"/>
    <property type="match status" value="1"/>
</dbReference>
<dbReference type="Proteomes" id="UP000587527">
    <property type="component" value="Unassembled WGS sequence"/>
</dbReference>
<organism evidence="2 3">
    <name type="scientific">Allocatelliglobosispora scoriae</name>
    <dbReference type="NCBI Taxonomy" id="643052"/>
    <lineage>
        <taxon>Bacteria</taxon>
        <taxon>Bacillati</taxon>
        <taxon>Actinomycetota</taxon>
        <taxon>Actinomycetes</taxon>
        <taxon>Micromonosporales</taxon>
        <taxon>Micromonosporaceae</taxon>
        <taxon>Allocatelliglobosispora</taxon>
    </lineage>
</organism>
<dbReference type="GO" id="GO:0120147">
    <property type="term" value="F:formylglycine-generating oxidase activity"/>
    <property type="evidence" value="ECO:0007669"/>
    <property type="project" value="TreeGrafter"/>
</dbReference>
<dbReference type="Pfam" id="PF03781">
    <property type="entry name" value="FGE-sulfatase"/>
    <property type="match status" value="1"/>
</dbReference>
<dbReference type="PANTHER" id="PTHR23150">
    <property type="entry name" value="SULFATASE MODIFYING FACTOR 1, 2"/>
    <property type="match status" value="1"/>
</dbReference>
<dbReference type="RefSeq" id="WP_246467506.1">
    <property type="nucleotide sequence ID" value="NZ_JACHMN010000003.1"/>
</dbReference>
<sequence length="315" mass="34585">MSVSTGLTAPSIRAAGMVWIPGGQFVMGSDDHYPEEAPAHPVRVNGFWLSNHAVTNAEFRAFVQATGHVTLAEMPADPADYPDADPTLLAPASSVFRRPDRRVDLRDPYQWWTYVPGADWRHPIGPDSSIDGLDDHPVVHVAWADVVAYAEWAGGALPTEAEWEWAARGGPTTTEYSWGTELTPGGQHMANVWQGEFPVLNLVSDGYERTAPVGSFPPNDFGVFDMIGNVWEWTADWFGPHRPSRADEVAAAAPCCGEAQRMVGPEPDQPIPRKVMKGGSYLCAPNYCRRYRPAARMAQAIDTSTCHLGFRIVIR</sequence>
<keyword evidence="3" id="KW-1185">Reference proteome</keyword>
<accession>A0A841BY97</accession>
<dbReference type="InterPro" id="IPR042095">
    <property type="entry name" value="SUMF_sf"/>
</dbReference>
<name>A0A841BY97_9ACTN</name>
<dbReference type="EMBL" id="JACHMN010000003">
    <property type="protein sequence ID" value="MBB5872448.1"/>
    <property type="molecule type" value="Genomic_DNA"/>
</dbReference>